<organism evidence="5 6">
    <name type="scientific">Eutypa lata (strain UCR-EL1)</name>
    <name type="common">Grapevine dieback disease fungus</name>
    <name type="synonym">Eutypa armeniacae</name>
    <dbReference type="NCBI Taxonomy" id="1287681"/>
    <lineage>
        <taxon>Eukaryota</taxon>
        <taxon>Fungi</taxon>
        <taxon>Dikarya</taxon>
        <taxon>Ascomycota</taxon>
        <taxon>Pezizomycotina</taxon>
        <taxon>Sordariomycetes</taxon>
        <taxon>Xylariomycetidae</taxon>
        <taxon>Xylariales</taxon>
        <taxon>Diatrypaceae</taxon>
        <taxon>Eutypa</taxon>
    </lineage>
</organism>
<accession>M7T3C4</accession>
<evidence type="ECO:0000256" key="1">
    <source>
        <dbReference type="ARBA" id="ARBA00007133"/>
    </source>
</evidence>
<feature type="compositionally biased region" description="Low complexity" evidence="4">
    <location>
        <begin position="35"/>
        <end position="67"/>
    </location>
</feature>
<dbReference type="HOGENOM" id="CLU_771681_0_0_1"/>
<dbReference type="Proteomes" id="UP000012174">
    <property type="component" value="Unassembled WGS sequence"/>
</dbReference>
<dbReference type="GO" id="GO:0031083">
    <property type="term" value="C:BLOC-1 complex"/>
    <property type="evidence" value="ECO:0007669"/>
    <property type="project" value="InterPro"/>
</dbReference>
<dbReference type="STRING" id="1287681.M7T3C4"/>
<feature type="compositionally biased region" description="Polar residues" evidence="4">
    <location>
        <begin position="313"/>
        <end position="322"/>
    </location>
</feature>
<dbReference type="InterPro" id="IPR009395">
    <property type="entry name" value="BLOC1S1"/>
</dbReference>
<dbReference type="KEGG" id="ela:UCREL1_8701"/>
<feature type="compositionally biased region" description="Low complexity" evidence="4">
    <location>
        <begin position="191"/>
        <end position="203"/>
    </location>
</feature>
<feature type="compositionally biased region" description="Low complexity" evidence="4">
    <location>
        <begin position="337"/>
        <end position="350"/>
    </location>
</feature>
<feature type="region of interest" description="Disordered" evidence="4">
    <location>
        <begin position="1"/>
        <end position="67"/>
    </location>
</feature>
<keyword evidence="3" id="KW-0175">Coiled coil</keyword>
<evidence type="ECO:0000256" key="4">
    <source>
        <dbReference type="SAM" id="MobiDB-lite"/>
    </source>
</evidence>
<feature type="region of interest" description="Disordered" evidence="4">
    <location>
        <begin position="279"/>
        <end position="359"/>
    </location>
</feature>
<evidence type="ECO:0000313" key="5">
    <source>
        <dbReference type="EMBL" id="EMR64336.1"/>
    </source>
</evidence>
<evidence type="ECO:0000313" key="6">
    <source>
        <dbReference type="Proteomes" id="UP000012174"/>
    </source>
</evidence>
<proteinExistence type="inferred from homology"/>
<feature type="compositionally biased region" description="Basic and acidic residues" evidence="4">
    <location>
        <begin position="323"/>
        <end position="336"/>
    </location>
</feature>
<dbReference type="eggNOG" id="ENOG502S9ZX">
    <property type="taxonomic scope" value="Eukaryota"/>
</dbReference>
<dbReference type="EMBL" id="KB707090">
    <property type="protein sequence ID" value="EMR64336.1"/>
    <property type="molecule type" value="Genomic_DNA"/>
</dbReference>
<evidence type="ECO:0000256" key="3">
    <source>
        <dbReference type="SAM" id="Coils"/>
    </source>
</evidence>
<keyword evidence="6" id="KW-1185">Reference proteome</keyword>
<gene>
    <name evidence="5" type="ORF">UCREL1_8701</name>
</gene>
<feature type="region of interest" description="Disordered" evidence="4">
    <location>
        <begin position="176"/>
        <end position="243"/>
    </location>
</feature>
<comment type="similarity">
    <text evidence="1">Belongs to the BLOC1S1 family.</text>
</comment>
<reference evidence="6" key="1">
    <citation type="journal article" date="2013" name="Genome Announc.">
        <title>Draft genome sequence of the grapevine dieback fungus Eutypa lata UCR-EL1.</title>
        <authorList>
            <person name="Blanco-Ulate B."/>
            <person name="Rolshausen P.E."/>
            <person name="Cantu D."/>
        </authorList>
    </citation>
    <scope>NUCLEOTIDE SEQUENCE [LARGE SCALE GENOMIC DNA]</scope>
    <source>
        <strain evidence="6">UCR-EL1</strain>
    </source>
</reference>
<feature type="compositionally biased region" description="Pro residues" evidence="4">
    <location>
        <begin position="9"/>
        <end position="19"/>
    </location>
</feature>
<dbReference type="GO" id="GO:0016197">
    <property type="term" value="P:endosomal transport"/>
    <property type="evidence" value="ECO:0007669"/>
    <property type="project" value="TreeGrafter"/>
</dbReference>
<sequence>MMSANFNPNPNPNPPPPQPHQQQQHQHHPIPPNHPNLNPNQQQQQQQQPQPQAQPPLTTATASTSASAITPHLPSAQTQLHIAEARAALVASMSNLLDTELQGRAALLHGNAAALTRQERDVARATDALRKENDKLAKVARDAGRRIKELGNVQNWAEVLERDFLVLEETVRLVGQGDSDGESGGGHGDGDSCSCSECWSGSESGSGSGSGSGSEDEDGRGERPTAENGDGEAKSNGASMVGVGDGVLKSKVQVELSNDIMESLSEAMATEAFFKAVETVPQDATSPVPPSAKENESVVVDKGKGPARETENDNGTKTGLHNNDTKPTNEVEEAPKSDSAQAGSSAGVAGDDNKPDGHN</sequence>
<evidence type="ECO:0000256" key="2">
    <source>
        <dbReference type="ARBA" id="ARBA00019577"/>
    </source>
</evidence>
<feature type="coiled-coil region" evidence="3">
    <location>
        <begin position="115"/>
        <end position="142"/>
    </location>
</feature>
<dbReference type="PANTHER" id="PTHR13073:SF0">
    <property type="entry name" value="BIOGENESIS OF LYSOSOME-RELATED ORGANELLES COMPLEX 1 SUBUNIT 1"/>
    <property type="match status" value="1"/>
</dbReference>
<dbReference type="PANTHER" id="PTHR13073">
    <property type="entry name" value="BLOC-1 COMPLEX SUBUNIT 1"/>
    <property type="match status" value="1"/>
</dbReference>
<dbReference type="SUPFAM" id="SSF81995">
    <property type="entry name" value="beta-sandwich domain of Sec23/24"/>
    <property type="match status" value="1"/>
</dbReference>
<name>M7T3C4_EUTLA</name>
<feature type="compositionally biased region" description="Basic and acidic residues" evidence="4">
    <location>
        <begin position="293"/>
        <end position="311"/>
    </location>
</feature>
<protein>
    <recommendedName>
        <fullName evidence="2">Biogenesis of lysosome-related organelles complex 1 subunit 1</fullName>
    </recommendedName>
</protein>
<dbReference type="OrthoDB" id="20018at2759"/>
<dbReference type="Pfam" id="PF06320">
    <property type="entry name" value="GCN5L1"/>
    <property type="match status" value="1"/>
</dbReference>
<dbReference type="AlphaFoldDB" id="M7T3C4"/>